<dbReference type="AlphaFoldDB" id="A0A067K5N9"/>
<keyword evidence="2" id="KW-1185">Reference proteome</keyword>
<protein>
    <submittedName>
        <fullName evidence="1">Uncharacterized protein</fullName>
    </submittedName>
</protein>
<sequence>MALTATMLPPLVAASSSLCHRRSLRRRNDRTKEASRSVLVLHVENTINDGDALEIEEQSCRRRRLQFASLKVRSERGKAGKQTSDSREVDRHLPCVGWWLETG</sequence>
<reference evidence="1 2" key="1">
    <citation type="journal article" date="2014" name="PLoS ONE">
        <title>Global Analysis of Gene Expression Profiles in Physic Nut (Jatropha curcas L.) Seedlings Exposed to Salt Stress.</title>
        <authorList>
            <person name="Zhang L."/>
            <person name="Zhang C."/>
            <person name="Wu P."/>
            <person name="Chen Y."/>
            <person name="Li M."/>
            <person name="Jiang H."/>
            <person name="Wu G."/>
        </authorList>
    </citation>
    <scope>NUCLEOTIDE SEQUENCE [LARGE SCALE GENOMIC DNA]</scope>
    <source>
        <strain evidence="2">cv. GZQX0401</strain>
        <tissue evidence="1">Young leaves</tissue>
    </source>
</reference>
<proteinExistence type="predicted"/>
<accession>A0A067K5N9</accession>
<organism evidence="1 2">
    <name type="scientific">Jatropha curcas</name>
    <name type="common">Barbados nut</name>
    <dbReference type="NCBI Taxonomy" id="180498"/>
    <lineage>
        <taxon>Eukaryota</taxon>
        <taxon>Viridiplantae</taxon>
        <taxon>Streptophyta</taxon>
        <taxon>Embryophyta</taxon>
        <taxon>Tracheophyta</taxon>
        <taxon>Spermatophyta</taxon>
        <taxon>Magnoliopsida</taxon>
        <taxon>eudicotyledons</taxon>
        <taxon>Gunneridae</taxon>
        <taxon>Pentapetalae</taxon>
        <taxon>rosids</taxon>
        <taxon>fabids</taxon>
        <taxon>Malpighiales</taxon>
        <taxon>Euphorbiaceae</taxon>
        <taxon>Crotonoideae</taxon>
        <taxon>Jatropheae</taxon>
        <taxon>Jatropha</taxon>
    </lineage>
</organism>
<gene>
    <name evidence="1" type="ORF">JCGZ_18170</name>
</gene>
<evidence type="ECO:0000313" key="2">
    <source>
        <dbReference type="Proteomes" id="UP000027138"/>
    </source>
</evidence>
<name>A0A067K5N9_JATCU</name>
<dbReference type="EMBL" id="KK914694">
    <property type="protein sequence ID" value="KDP30333.1"/>
    <property type="molecule type" value="Genomic_DNA"/>
</dbReference>
<dbReference type="Proteomes" id="UP000027138">
    <property type="component" value="Unassembled WGS sequence"/>
</dbReference>
<evidence type="ECO:0000313" key="1">
    <source>
        <dbReference type="EMBL" id="KDP30333.1"/>
    </source>
</evidence>